<dbReference type="Proteomes" id="UP001605261">
    <property type="component" value="Unassembled WGS sequence"/>
</dbReference>
<proteinExistence type="predicted"/>
<evidence type="ECO:0000313" key="2">
    <source>
        <dbReference type="Proteomes" id="UP001605261"/>
    </source>
</evidence>
<gene>
    <name evidence="1" type="ORF">ACEU0G_003356</name>
</gene>
<keyword evidence="2" id="KW-1185">Reference proteome</keyword>
<comment type="caution">
    <text evidence="1">The sequence shown here is derived from an EMBL/GenBank/DDBJ whole genome shotgun (WGS) entry which is preliminary data.</text>
</comment>
<evidence type="ECO:0000313" key="1">
    <source>
        <dbReference type="EMBL" id="MFG6109345.1"/>
    </source>
</evidence>
<dbReference type="Gene3D" id="3.20.70.20">
    <property type="match status" value="1"/>
</dbReference>
<dbReference type="RefSeq" id="WP_394162938.1">
    <property type="nucleotide sequence ID" value="NZ_JBHGCJ010000005.1"/>
</dbReference>
<sequence length="130" mass="14269">MDGILPKVQGRRGARIGTVNMIHPDAGEFIRSRRRDGRLLREPSPASSRNVMLGGRKRRENVDVFSCALPAYRHRHNPQAMPFAAPAPARLSACFVAAHAMSPRAHVDIQVAAHHRVDSAIPKTANVPID</sequence>
<protein>
    <submittedName>
        <fullName evidence="1">Uncharacterized protein</fullName>
    </submittedName>
</protein>
<accession>A0ABW7CWV2</accession>
<name>A0ABW7CWV2_9GAMM</name>
<dbReference type="EMBL" id="JBHGCJ010000005">
    <property type="protein sequence ID" value="MFG6109345.1"/>
    <property type="molecule type" value="Genomic_DNA"/>
</dbReference>
<organism evidence="1 2">
    <name type="scientific">Stenotrophomonas nematodicola</name>
    <dbReference type="NCBI Taxonomy" id="2656746"/>
    <lineage>
        <taxon>Bacteria</taxon>
        <taxon>Pseudomonadati</taxon>
        <taxon>Pseudomonadota</taxon>
        <taxon>Gammaproteobacteria</taxon>
        <taxon>Lysobacterales</taxon>
        <taxon>Lysobacteraceae</taxon>
        <taxon>Stenotrophomonas</taxon>
    </lineage>
</organism>
<reference evidence="1 2" key="1">
    <citation type="submission" date="2024-09" db="EMBL/GenBank/DDBJ databases">
        <authorList>
            <consortium name="All-Russian atlas of soil microorganisms"/>
            <consortium name="as a basis for the search for new antimicrobial producers and enzymes with unique properties"/>
            <person name="Sokolova E.A."/>
            <person name="Voronina E.N."/>
        </authorList>
    </citation>
    <scope>NUCLEOTIDE SEQUENCE [LARGE SCALE GENOMIC DNA]</scope>
    <source>
        <strain evidence="1 2">AF-22b-331.1</strain>
    </source>
</reference>